<dbReference type="InterPro" id="IPR035996">
    <property type="entry name" value="4pyrrol_Methylase_sf"/>
</dbReference>
<evidence type="ECO:0000259" key="11">
    <source>
        <dbReference type="Pfam" id="PF00590"/>
    </source>
</evidence>
<keyword evidence="7" id="KW-0627">Porphyrin biosynthesis</keyword>
<keyword evidence="13" id="KW-1185">Reference proteome</keyword>
<evidence type="ECO:0000256" key="9">
    <source>
        <dbReference type="ARBA" id="ARBA00060548"/>
    </source>
</evidence>
<protein>
    <recommendedName>
        <fullName evidence="2">uroporphyrinogen-III C-methyltransferase</fullName>
        <ecNumber evidence="2">2.1.1.107</ecNumber>
    </recommendedName>
</protein>
<dbReference type="InterPro" id="IPR003043">
    <property type="entry name" value="Uropor_MeTrfase_CS"/>
</dbReference>
<evidence type="ECO:0000256" key="2">
    <source>
        <dbReference type="ARBA" id="ARBA00012162"/>
    </source>
</evidence>
<organism evidence="12 13">
    <name type="scientific">Caenispirillum bisanense</name>
    <dbReference type="NCBI Taxonomy" id="414052"/>
    <lineage>
        <taxon>Bacteria</taxon>
        <taxon>Pseudomonadati</taxon>
        <taxon>Pseudomonadota</taxon>
        <taxon>Alphaproteobacteria</taxon>
        <taxon>Rhodospirillales</taxon>
        <taxon>Novispirillaceae</taxon>
        <taxon>Caenispirillum</taxon>
    </lineage>
</organism>
<accession>A0A286GB40</accession>
<dbReference type="Gene3D" id="3.30.950.10">
    <property type="entry name" value="Methyltransferase, Cobalt-precorrin-4 Transmethylase, Domain 2"/>
    <property type="match status" value="1"/>
</dbReference>
<dbReference type="InterPro" id="IPR000878">
    <property type="entry name" value="4pyrrol_Mease"/>
</dbReference>
<dbReference type="NCBIfam" id="TIGR01469">
    <property type="entry name" value="cobA_cysG_Cterm"/>
    <property type="match status" value="1"/>
</dbReference>
<evidence type="ECO:0000256" key="1">
    <source>
        <dbReference type="ARBA" id="ARBA00005879"/>
    </source>
</evidence>
<evidence type="ECO:0000256" key="3">
    <source>
        <dbReference type="ARBA" id="ARBA00022573"/>
    </source>
</evidence>
<evidence type="ECO:0000256" key="10">
    <source>
        <dbReference type="RuleBase" id="RU003960"/>
    </source>
</evidence>
<dbReference type="SUPFAM" id="SSF53790">
    <property type="entry name" value="Tetrapyrrole methylase"/>
    <property type="match status" value="1"/>
</dbReference>
<dbReference type="EMBL" id="OCNJ01000002">
    <property type="protein sequence ID" value="SOD92476.1"/>
    <property type="molecule type" value="Genomic_DNA"/>
</dbReference>
<dbReference type="AlphaFoldDB" id="A0A286GB40"/>
<evidence type="ECO:0000313" key="13">
    <source>
        <dbReference type="Proteomes" id="UP000219621"/>
    </source>
</evidence>
<dbReference type="FunFam" id="3.30.950.10:FF:000001">
    <property type="entry name" value="Siroheme synthase"/>
    <property type="match status" value="1"/>
</dbReference>
<comment type="pathway">
    <text evidence="9">Cofactor biosynthesis; adenosylcobalamin biosynthesis; precorrin-2 from uroporphyrinogen III: step 1/1.</text>
</comment>
<evidence type="ECO:0000256" key="4">
    <source>
        <dbReference type="ARBA" id="ARBA00022603"/>
    </source>
</evidence>
<dbReference type="GO" id="GO:0004851">
    <property type="term" value="F:uroporphyrin-III C-methyltransferase activity"/>
    <property type="evidence" value="ECO:0007669"/>
    <property type="project" value="UniProtKB-EC"/>
</dbReference>
<dbReference type="GO" id="GO:0032259">
    <property type="term" value="P:methylation"/>
    <property type="evidence" value="ECO:0007669"/>
    <property type="project" value="UniProtKB-KW"/>
</dbReference>
<dbReference type="InterPro" id="IPR050161">
    <property type="entry name" value="Siro_Cobalamin_biosynth"/>
</dbReference>
<evidence type="ECO:0000256" key="8">
    <source>
        <dbReference type="ARBA" id="ARBA00025705"/>
    </source>
</evidence>
<dbReference type="NCBIfam" id="NF004790">
    <property type="entry name" value="PRK06136.1"/>
    <property type="match status" value="1"/>
</dbReference>
<dbReference type="InterPro" id="IPR014776">
    <property type="entry name" value="4pyrrole_Mease_sub2"/>
</dbReference>
<comment type="pathway">
    <text evidence="8">Porphyrin-containing compound metabolism; siroheme biosynthesis; precorrin-2 from uroporphyrinogen III: step 1/1.</text>
</comment>
<dbReference type="Pfam" id="PF00590">
    <property type="entry name" value="TP_methylase"/>
    <property type="match status" value="1"/>
</dbReference>
<dbReference type="PANTHER" id="PTHR45790:SF3">
    <property type="entry name" value="S-ADENOSYL-L-METHIONINE-DEPENDENT UROPORPHYRINOGEN III METHYLTRANSFERASE, CHLOROPLASTIC"/>
    <property type="match status" value="1"/>
</dbReference>
<dbReference type="EC" id="2.1.1.107" evidence="2"/>
<dbReference type="RefSeq" id="WP_097278198.1">
    <property type="nucleotide sequence ID" value="NZ_OCNJ01000002.1"/>
</dbReference>
<dbReference type="UniPathway" id="UPA00262">
    <property type="reaction ID" value="UER00211"/>
</dbReference>
<evidence type="ECO:0000256" key="6">
    <source>
        <dbReference type="ARBA" id="ARBA00022691"/>
    </source>
</evidence>
<dbReference type="InterPro" id="IPR006366">
    <property type="entry name" value="CobA/CysG_C"/>
</dbReference>
<dbReference type="Proteomes" id="UP000219621">
    <property type="component" value="Unassembled WGS sequence"/>
</dbReference>
<reference evidence="12 13" key="1">
    <citation type="submission" date="2017-09" db="EMBL/GenBank/DDBJ databases">
        <authorList>
            <person name="Ehlers B."/>
            <person name="Leendertz F.H."/>
        </authorList>
    </citation>
    <scope>NUCLEOTIDE SEQUENCE [LARGE SCALE GENOMIC DNA]</scope>
    <source>
        <strain evidence="12 13">USBA 140</strain>
    </source>
</reference>
<evidence type="ECO:0000256" key="7">
    <source>
        <dbReference type="ARBA" id="ARBA00023244"/>
    </source>
</evidence>
<keyword evidence="5 10" id="KW-0808">Transferase</keyword>
<dbReference type="Gene3D" id="3.40.1010.10">
    <property type="entry name" value="Cobalt-precorrin-4 Transmethylase, Domain 1"/>
    <property type="match status" value="1"/>
</dbReference>
<keyword evidence="4 10" id="KW-0489">Methyltransferase</keyword>
<dbReference type="PANTHER" id="PTHR45790">
    <property type="entry name" value="SIROHEME SYNTHASE-RELATED"/>
    <property type="match status" value="1"/>
</dbReference>
<gene>
    <name evidence="12" type="ORF">SAMN05421508_102454</name>
</gene>
<evidence type="ECO:0000256" key="5">
    <source>
        <dbReference type="ARBA" id="ARBA00022679"/>
    </source>
</evidence>
<dbReference type="GO" id="GO:0019354">
    <property type="term" value="P:siroheme biosynthetic process"/>
    <property type="evidence" value="ECO:0007669"/>
    <property type="project" value="UniProtKB-UniPathway"/>
</dbReference>
<dbReference type="InterPro" id="IPR014777">
    <property type="entry name" value="4pyrrole_Mease_sub1"/>
</dbReference>
<sequence>METLPFTLPAFEPGWVWLVGAGPGDPGLLTLLAAHALRSADVVVYDALVDKGALALAAPGTELVYAGKRGGKPSPSQPSITASLIDFARAGKRVLRLKGGDPFVFGRGAEEAVALAEAGVPFRVVPGITAGIGGLAYAGIPATTRDTNAAVTFVTGHASTGEVPDGIRWDDLAKGSPVIVFYMALKHLQTIVDRLIAGGRDPNESAAIVASAATPAQRVVTGTLAALPRLCAEHGIEPPAIVVVGDTVTFRDRLAWWEPAGTAVERVTV</sequence>
<dbReference type="CDD" id="cd11642">
    <property type="entry name" value="SUMT"/>
    <property type="match status" value="1"/>
</dbReference>
<keyword evidence="3" id="KW-0169">Cobalamin biosynthesis</keyword>
<dbReference type="PROSITE" id="PS00840">
    <property type="entry name" value="SUMT_2"/>
    <property type="match status" value="1"/>
</dbReference>
<comment type="similarity">
    <text evidence="1 10">Belongs to the precorrin methyltransferase family.</text>
</comment>
<dbReference type="OrthoDB" id="9815856at2"/>
<keyword evidence="6" id="KW-0949">S-adenosyl-L-methionine</keyword>
<evidence type="ECO:0000313" key="12">
    <source>
        <dbReference type="EMBL" id="SOD92476.1"/>
    </source>
</evidence>
<dbReference type="GO" id="GO:0009236">
    <property type="term" value="P:cobalamin biosynthetic process"/>
    <property type="evidence" value="ECO:0007669"/>
    <property type="project" value="UniProtKB-KW"/>
</dbReference>
<name>A0A286GB40_9PROT</name>
<dbReference type="FunFam" id="3.40.1010.10:FF:000001">
    <property type="entry name" value="Siroheme synthase"/>
    <property type="match status" value="1"/>
</dbReference>
<feature type="domain" description="Tetrapyrrole methylase" evidence="11">
    <location>
        <begin position="16"/>
        <end position="227"/>
    </location>
</feature>
<proteinExistence type="inferred from homology"/>